<dbReference type="InterPro" id="IPR041664">
    <property type="entry name" value="AAA_16"/>
</dbReference>
<dbReference type="InterPro" id="IPR032705">
    <property type="entry name" value="ORC4_C"/>
</dbReference>
<feature type="transmembrane region" description="Helical" evidence="8">
    <location>
        <begin position="866"/>
        <end position="887"/>
    </location>
</feature>
<keyword evidence="8" id="KW-1133">Transmembrane helix</keyword>
<dbReference type="GO" id="GO:0003688">
    <property type="term" value="F:DNA replication origin binding"/>
    <property type="evidence" value="ECO:0007669"/>
    <property type="project" value="TreeGrafter"/>
</dbReference>
<evidence type="ECO:0000256" key="8">
    <source>
        <dbReference type="SAM" id="Phobius"/>
    </source>
</evidence>
<evidence type="ECO:0000313" key="12">
    <source>
        <dbReference type="Proteomes" id="UP000274429"/>
    </source>
</evidence>
<dbReference type="Pfam" id="PF13191">
    <property type="entry name" value="AAA_16"/>
    <property type="match status" value="1"/>
</dbReference>
<evidence type="ECO:0000256" key="6">
    <source>
        <dbReference type="ARBA" id="ARBA00023242"/>
    </source>
</evidence>
<comment type="subcellular location">
    <subcellularLocation>
        <location evidence="1">Nucleus</location>
    </subcellularLocation>
</comment>
<name>A0A0R3X1T6_HYDTA</name>
<dbReference type="Pfam" id="PF14629">
    <property type="entry name" value="ORC4_C"/>
    <property type="match status" value="1"/>
</dbReference>
<keyword evidence="6" id="KW-0539">Nucleus</keyword>
<evidence type="ECO:0000259" key="10">
    <source>
        <dbReference type="Pfam" id="PF14629"/>
    </source>
</evidence>
<keyword evidence="12" id="KW-1185">Reference proteome</keyword>
<evidence type="ECO:0000313" key="11">
    <source>
        <dbReference type="EMBL" id="VDM31521.1"/>
    </source>
</evidence>
<evidence type="ECO:0000256" key="2">
    <source>
        <dbReference type="ARBA" id="ARBA00005334"/>
    </source>
</evidence>
<dbReference type="WBParaSite" id="TTAC_0000719801-mRNA-1">
    <property type="protein sequence ID" value="TTAC_0000719801-mRNA-1"/>
    <property type="gene ID" value="TTAC_0000719801"/>
</dbReference>
<proteinExistence type="inferred from homology"/>
<dbReference type="STRING" id="6205.A0A0R3X1T6"/>
<keyword evidence="5" id="KW-0238">DNA-binding</keyword>
<keyword evidence="8" id="KW-0812">Transmembrane</keyword>
<feature type="transmembrane region" description="Helical" evidence="8">
    <location>
        <begin position="628"/>
        <end position="651"/>
    </location>
</feature>
<evidence type="ECO:0000313" key="13">
    <source>
        <dbReference type="WBParaSite" id="TTAC_0000719801-mRNA-1"/>
    </source>
</evidence>
<feature type="transmembrane region" description="Helical" evidence="8">
    <location>
        <begin position="686"/>
        <end position="705"/>
    </location>
</feature>
<feature type="transmembrane region" description="Helical" evidence="8">
    <location>
        <begin position="767"/>
        <end position="785"/>
    </location>
</feature>
<dbReference type="InterPro" id="IPR016527">
    <property type="entry name" value="ORC4"/>
</dbReference>
<comment type="similarity">
    <text evidence="2">Belongs to the ORC4 family.</text>
</comment>
<keyword evidence="4" id="KW-0235">DNA replication</keyword>
<dbReference type="InterPro" id="IPR027417">
    <property type="entry name" value="P-loop_NTPase"/>
</dbReference>
<sequence length="934" mass="104692">MEFIFNLLRERILFSEHGTKYFEEEISRVVHILRDTVVNGVSNSLLIVGRRGSGKSHLLREALEKVQLDSAVKGNLIEVHINGLIHTDDRLALHAIAKQLQRVRPHLALDTGPLGFPASENGEMGDVEKCIVAGDTRLRSFEGRLQWLLEGLRSGSSTSSMALVVVVEEFDLFAAHHNQALLYNLLDASCHVDGTPICVIGVTCRLDVIEMLEKRVKSRFSHRYLHVIPVAAPYITDVSTTESVSSSDNGSNKGEDSEEGRVGPFQRYCVLAASLLRIDKVSVQRLKTKLQPSDHKEFIDAVDQWNSHVEAFFEDGLVRDCLRQIWEVSTCVSKLINAVALLIARLDSSKPRLNAGDFINVLSKMCQDARASLLFNLSLLELILVTTMVKLHNIHEGQPLNFEIVFSEYSRFCKSSCPAYLYEKRVVSKAMDNLVQLELVVCGREAVVDVDSRQRRCPASTHSNIVSAAAVANLPDQLRRFQPLTCFVSTPSLIACLDAYPGCPIELTQWAHSQRNEYGKVAILQGNVATILLRASSIGLEYANLSLTTSLTNSSYVPKMNLQGLRTVIAYALYPPTFLFGPIVLFSDWCALSHLFESESNQLPLENRGCLPSRIPSCNSLMQRGLRLIVWFILWELTIHVVYPNALVFALTQPAMQVPAPPPKAMANRVFHASPFIETDRSASGVAVYLLGMQFYFTYFQLYGWPRWLSDLEILLTSGVSKENIILCLVPEGPLCFSHILLFSQLWSYVYLPWLKRGRRSSTYRRIQAGILAFLFILLFHSFNLENVANGALSYTPMSNGAAHVPNFRRTVLHVWSNDSFATFSGTILDICLSICSNLGHNKPSSNSPGTVDQMDLPIDRNWNDLAGILCSISAMFSSVGFFFFYLGFDSGIWIFYLMFLDPVYLPISIVLYYCTYQMAIEVRRVSEVKTKCT</sequence>
<dbReference type="GO" id="GO:0006270">
    <property type="term" value="P:DNA replication initiation"/>
    <property type="evidence" value="ECO:0007669"/>
    <property type="project" value="TreeGrafter"/>
</dbReference>
<feature type="domain" description="Orc1-like AAA ATPase" evidence="9">
    <location>
        <begin position="23"/>
        <end position="200"/>
    </location>
</feature>
<dbReference type="Proteomes" id="UP000274429">
    <property type="component" value="Unassembled WGS sequence"/>
</dbReference>
<dbReference type="PANTHER" id="PTHR12087">
    <property type="entry name" value="ORIGIN RECOGNITION COMPLEX SUBUNIT 4"/>
    <property type="match status" value="1"/>
</dbReference>
<keyword evidence="8" id="KW-0472">Membrane</keyword>
<evidence type="ECO:0000259" key="9">
    <source>
        <dbReference type="Pfam" id="PF13191"/>
    </source>
</evidence>
<organism evidence="13">
    <name type="scientific">Hydatigena taeniaeformis</name>
    <name type="common">Feline tapeworm</name>
    <name type="synonym">Taenia taeniaeformis</name>
    <dbReference type="NCBI Taxonomy" id="6205"/>
    <lineage>
        <taxon>Eukaryota</taxon>
        <taxon>Metazoa</taxon>
        <taxon>Spiralia</taxon>
        <taxon>Lophotrochozoa</taxon>
        <taxon>Platyhelminthes</taxon>
        <taxon>Cestoda</taxon>
        <taxon>Eucestoda</taxon>
        <taxon>Cyclophyllidea</taxon>
        <taxon>Taeniidae</taxon>
        <taxon>Hydatigera</taxon>
    </lineage>
</organism>
<evidence type="ECO:0000256" key="4">
    <source>
        <dbReference type="ARBA" id="ARBA00022705"/>
    </source>
</evidence>
<protein>
    <recommendedName>
        <fullName evidence="3">Origin recognition complex subunit 4</fullName>
    </recommendedName>
</protein>
<feature type="domain" description="Origin recognition complex subunit 4 C-terminal" evidence="10">
    <location>
        <begin position="287"/>
        <end position="442"/>
    </location>
</feature>
<dbReference type="AlphaFoldDB" id="A0A0R3X1T6"/>
<dbReference type="PANTHER" id="PTHR12087:SF0">
    <property type="entry name" value="ORIGIN RECOGNITION COMPLEX SUBUNIT 4"/>
    <property type="match status" value="1"/>
</dbReference>
<dbReference type="Gene3D" id="3.40.50.300">
    <property type="entry name" value="P-loop containing nucleotide triphosphate hydrolases"/>
    <property type="match status" value="1"/>
</dbReference>
<feature type="transmembrane region" description="Helical" evidence="8">
    <location>
        <begin position="725"/>
        <end position="747"/>
    </location>
</feature>
<feature type="compositionally biased region" description="Low complexity" evidence="7">
    <location>
        <begin position="241"/>
        <end position="252"/>
    </location>
</feature>
<accession>A0A0R3X1T6</accession>
<evidence type="ECO:0000256" key="5">
    <source>
        <dbReference type="ARBA" id="ARBA00023125"/>
    </source>
</evidence>
<gene>
    <name evidence="11" type="ORF">TTAC_LOCUS7183</name>
</gene>
<reference evidence="13" key="1">
    <citation type="submission" date="2016-04" db="UniProtKB">
        <authorList>
            <consortium name="WormBaseParasite"/>
        </authorList>
    </citation>
    <scope>IDENTIFICATION</scope>
</reference>
<dbReference type="EMBL" id="UYWX01020351">
    <property type="protein sequence ID" value="VDM31521.1"/>
    <property type="molecule type" value="Genomic_DNA"/>
</dbReference>
<evidence type="ECO:0000256" key="3">
    <source>
        <dbReference type="ARBA" id="ARBA00019083"/>
    </source>
</evidence>
<feature type="transmembrane region" description="Helical" evidence="8">
    <location>
        <begin position="893"/>
        <end position="915"/>
    </location>
</feature>
<evidence type="ECO:0000256" key="7">
    <source>
        <dbReference type="SAM" id="MobiDB-lite"/>
    </source>
</evidence>
<dbReference type="GO" id="GO:0005664">
    <property type="term" value="C:nuclear origin of replication recognition complex"/>
    <property type="evidence" value="ECO:0007669"/>
    <property type="project" value="TreeGrafter"/>
</dbReference>
<feature type="region of interest" description="Disordered" evidence="7">
    <location>
        <begin position="241"/>
        <end position="260"/>
    </location>
</feature>
<dbReference type="SUPFAM" id="SSF52540">
    <property type="entry name" value="P-loop containing nucleoside triphosphate hydrolases"/>
    <property type="match status" value="1"/>
</dbReference>
<dbReference type="OrthoDB" id="343623at2759"/>
<evidence type="ECO:0000256" key="1">
    <source>
        <dbReference type="ARBA" id="ARBA00004123"/>
    </source>
</evidence>
<reference evidence="11 12" key="2">
    <citation type="submission" date="2018-11" db="EMBL/GenBank/DDBJ databases">
        <authorList>
            <consortium name="Pathogen Informatics"/>
        </authorList>
    </citation>
    <scope>NUCLEOTIDE SEQUENCE [LARGE SCALE GENOMIC DNA]</scope>
</reference>